<feature type="domain" description="Aminoglycoside phosphotransferase" evidence="1">
    <location>
        <begin position="236"/>
        <end position="374"/>
    </location>
</feature>
<dbReference type="EMBL" id="RQZF01000001">
    <property type="protein sequence ID" value="RRC96494.1"/>
    <property type="molecule type" value="Genomic_DNA"/>
</dbReference>
<dbReference type="OrthoDB" id="581471at2"/>
<accession>A0A3P1SHL1</accession>
<evidence type="ECO:0000313" key="2">
    <source>
        <dbReference type="EMBL" id="RRC96494.1"/>
    </source>
</evidence>
<dbReference type="Proteomes" id="UP000280444">
    <property type="component" value="Unassembled WGS sequence"/>
</dbReference>
<dbReference type="Pfam" id="PF01636">
    <property type="entry name" value="APH"/>
    <property type="match status" value="1"/>
</dbReference>
<dbReference type="RefSeq" id="WP_124868137.1">
    <property type="nucleotide sequence ID" value="NZ_RQZF01000001.1"/>
</dbReference>
<evidence type="ECO:0000313" key="3">
    <source>
        <dbReference type="Proteomes" id="UP000280444"/>
    </source>
</evidence>
<protein>
    <recommendedName>
        <fullName evidence="1">Aminoglycoside phosphotransferase domain-containing protein</fullName>
    </recommendedName>
</protein>
<dbReference type="Gene3D" id="3.90.1200.10">
    <property type="match status" value="1"/>
</dbReference>
<dbReference type="AlphaFoldDB" id="A0A3P1SHL1"/>
<evidence type="ECO:0000259" key="1">
    <source>
        <dbReference type="Pfam" id="PF01636"/>
    </source>
</evidence>
<name>A0A3P1SHL1_9ACTO</name>
<gene>
    <name evidence="2" type="ORF">EII11_02335</name>
</gene>
<keyword evidence="3" id="KW-1185">Reference proteome</keyword>
<organism evidence="2 3">
    <name type="scientific">Schaalia canis</name>
    <dbReference type="NCBI Taxonomy" id="100469"/>
    <lineage>
        <taxon>Bacteria</taxon>
        <taxon>Bacillati</taxon>
        <taxon>Actinomycetota</taxon>
        <taxon>Actinomycetes</taxon>
        <taxon>Actinomycetales</taxon>
        <taxon>Actinomycetaceae</taxon>
        <taxon>Schaalia</taxon>
    </lineage>
</organism>
<dbReference type="InterPro" id="IPR011009">
    <property type="entry name" value="Kinase-like_dom_sf"/>
</dbReference>
<reference evidence="2 3" key="1">
    <citation type="submission" date="2018-11" db="EMBL/GenBank/DDBJ databases">
        <title>Genomes From Bacteria Associated with the Canine Oral Cavity: a Test Case for Automated Genome-Based Taxonomic Assignment.</title>
        <authorList>
            <person name="Coil D.A."/>
            <person name="Jospin G."/>
            <person name="Darling A.E."/>
            <person name="Wallis C."/>
            <person name="Davis I.J."/>
            <person name="Harris S."/>
            <person name="Eisen J.A."/>
            <person name="Holcombe L.J."/>
            <person name="O'Flynn C."/>
        </authorList>
    </citation>
    <scope>NUCLEOTIDE SEQUENCE [LARGE SCALE GENOMIC DNA]</scope>
    <source>
        <strain evidence="2 3">OH770</strain>
    </source>
</reference>
<proteinExistence type="predicted"/>
<dbReference type="SUPFAM" id="SSF56112">
    <property type="entry name" value="Protein kinase-like (PK-like)"/>
    <property type="match status" value="1"/>
</dbReference>
<dbReference type="InterPro" id="IPR002575">
    <property type="entry name" value="Aminoglycoside_PTrfase"/>
</dbReference>
<sequence length="421" mass="45743">MNTLEALNLLLDGPKLSELYGREVRVNRLRIKPEVSIIASIKDAHTHAELGWLRLLWPISHSKARKASQQAEAKGYSTVIREMPDGLLCDSGPIAADPALLPYFAELGSIYPSLPFHPLGSGNSQILRYNPLRRLVVRNDLGVVRVQANPSVLTHDLYTFLEGIVPLPERMDTPIRSQSGATRDTQMPSAYAYAEVTPMPAESAGKYGVIAGQHASFLAYCGTSDLKACEDVLDRDSQCLVYHYDAGRLFAALHLGIAVMPPRLASSVTGRASNPKRQALAHAGILEYLSASTARRLRDLASALALPSGSPLMLSHGDASPDQVLIDGVSGRLWLTDFDRVCLAPATKDIGSYLAECDEEQAEAFLAGYAAGGAYIPARSDIHLAQAASLLERAVEPLRAGDPLWHHSINTRLDRIEELIR</sequence>
<comment type="caution">
    <text evidence="2">The sequence shown here is derived from an EMBL/GenBank/DDBJ whole genome shotgun (WGS) entry which is preliminary data.</text>
</comment>